<comment type="caution">
    <text evidence="2">The sequence shown here is derived from an EMBL/GenBank/DDBJ whole genome shotgun (WGS) entry which is preliminary data.</text>
</comment>
<evidence type="ECO:0000313" key="2">
    <source>
        <dbReference type="EMBL" id="PQK15141.1"/>
    </source>
</evidence>
<dbReference type="AlphaFoldDB" id="A0A2S7YG29"/>
<proteinExistence type="predicted"/>
<dbReference type="EMBL" id="JRHA01000005">
    <property type="protein sequence ID" value="PQK15141.1"/>
    <property type="molecule type" value="Genomic_DNA"/>
</dbReference>
<reference evidence="2 3" key="1">
    <citation type="submission" date="2016-07" db="EMBL/GenBank/DDBJ databases">
        <title>Comparative genomics of the entomopathogenic fungus Beauveria bassiana.</title>
        <authorList>
            <person name="Valero Jimenez C.A."/>
            <person name="Zwaan B.J."/>
            <person name="Van Kan J.A."/>
            <person name="Takken W."/>
            <person name="Debets A.J."/>
            <person name="Schoustra S.E."/>
            <person name="Koenraadt C.J."/>
        </authorList>
    </citation>
    <scope>NUCLEOTIDE SEQUENCE [LARGE SCALE GENOMIC DNA]</scope>
    <source>
        <strain evidence="2 3">ARSEF 8028</strain>
    </source>
</reference>
<feature type="region of interest" description="Disordered" evidence="1">
    <location>
        <begin position="1"/>
        <end position="43"/>
    </location>
</feature>
<sequence>MDLADSLDSQVTSDQLNSHPSHDLPDAAAYTDSDNRPVAGHSSFTDSSVRLASHQIQNSANPYSCCISRMGDLPSAGERTAQTSGVIDGASASGLLDDVSSQFDGLVPPPPTYQPEEDTAYLLSEDDEAIPMTTMGRNAIGHITDRVSSALRRVNNECDHIRTNTD</sequence>
<organism evidence="2 3">
    <name type="scientific">Beauveria bassiana</name>
    <name type="common">White muscardine disease fungus</name>
    <name type="synonym">Tritirachium shiotae</name>
    <dbReference type="NCBI Taxonomy" id="176275"/>
    <lineage>
        <taxon>Eukaryota</taxon>
        <taxon>Fungi</taxon>
        <taxon>Dikarya</taxon>
        <taxon>Ascomycota</taxon>
        <taxon>Pezizomycotina</taxon>
        <taxon>Sordariomycetes</taxon>
        <taxon>Hypocreomycetidae</taxon>
        <taxon>Hypocreales</taxon>
        <taxon>Cordycipitaceae</taxon>
        <taxon>Beauveria</taxon>
    </lineage>
</organism>
<dbReference type="OrthoDB" id="4870338at2759"/>
<protein>
    <submittedName>
        <fullName evidence="2">Uncharacterized protein</fullName>
    </submittedName>
</protein>
<name>A0A2S7YG29_BEABA</name>
<feature type="compositionally biased region" description="Polar residues" evidence="1">
    <location>
        <begin position="7"/>
        <end position="19"/>
    </location>
</feature>
<evidence type="ECO:0000313" key="3">
    <source>
        <dbReference type="Proteomes" id="UP000237441"/>
    </source>
</evidence>
<accession>A0A2S7YG29</accession>
<evidence type="ECO:0000256" key="1">
    <source>
        <dbReference type="SAM" id="MobiDB-lite"/>
    </source>
</evidence>
<gene>
    <name evidence="2" type="ORF">BB8028_0005g06550</name>
</gene>
<dbReference type="Proteomes" id="UP000237441">
    <property type="component" value="Unassembled WGS sequence"/>
</dbReference>